<dbReference type="AlphaFoldDB" id="A0A151GJH2"/>
<dbReference type="EMBL" id="LAYC01000002">
    <property type="protein sequence ID" value="KYK57236.1"/>
    <property type="molecule type" value="Genomic_DNA"/>
</dbReference>
<dbReference type="Proteomes" id="UP000076580">
    <property type="component" value="Chromosome 02"/>
</dbReference>
<dbReference type="RefSeq" id="XP_040656588.1">
    <property type="nucleotide sequence ID" value="XM_040801555.1"/>
</dbReference>
<evidence type="ECO:0000313" key="2">
    <source>
        <dbReference type="Proteomes" id="UP000076580"/>
    </source>
</evidence>
<evidence type="ECO:0000313" key="1">
    <source>
        <dbReference type="EMBL" id="KYK57236.1"/>
    </source>
</evidence>
<gene>
    <name evidence="1" type="ORF">DCS_04243</name>
</gene>
<accession>A0A151GJH2</accession>
<organism evidence="1 2">
    <name type="scientific">Drechmeria coniospora</name>
    <name type="common">Nematophagous fungus</name>
    <name type="synonym">Meria coniospora</name>
    <dbReference type="NCBI Taxonomy" id="98403"/>
    <lineage>
        <taxon>Eukaryota</taxon>
        <taxon>Fungi</taxon>
        <taxon>Dikarya</taxon>
        <taxon>Ascomycota</taxon>
        <taxon>Pezizomycotina</taxon>
        <taxon>Sordariomycetes</taxon>
        <taxon>Hypocreomycetidae</taxon>
        <taxon>Hypocreales</taxon>
        <taxon>Ophiocordycipitaceae</taxon>
        <taxon>Drechmeria</taxon>
    </lineage>
</organism>
<dbReference type="InParanoid" id="A0A151GJH2"/>
<protein>
    <submittedName>
        <fullName evidence="1">Uncharacterized protein</fullName>
    </submittedName>
</protein>
<dbReference type="GeneID" id="63716886"/>
<comment type="caution">
    <text evidence="1">The sequence shown here is derived from an EMBL/GenBank/DDBJ whole genome shotgun (WGS) entry which is preliminary data.</text>
</comment>
<proteinExistence type="predicted"/>
<keyword evidence="2" id="KW-1185">Reference proteome</keyword>
<name>A0A151GJH2_DRECN</name>
<sequence length="244" mass="26045">MTKGNLLEVPGLVGSAALLPFSKSNRKAFLRSAGDFITAVQDLPHAVKEATSGIVSAENLDAFTSSVVDLLHGVRDIPHAAANGAKAVVNMENYDAFAKSLVDFAKAVRELPGALGEGLDDLSQAPTDIATAFQKLPAQLTKASGEFMSQYNKYIPEGTDGRKILDSIFLSLPTSNLPLRFSGQRIGDAVENACPILLNAFIQQKSAEDAKEVEKAQRQKRGEAVGELEAFSKSSSLGRRVKLN</sequence>
<reference evidence="1 2" key="1">
    <citation type="journal article" date="2016" name="Sci. Rep.">
        <title>Insights into Adaptations to a Near-Obligate Nematode Endoparasitic Lifestyle from the Finished Genome of Drechmeria coniospora.</title>
        <authorList>
            <person name="Zhang L."/>
            <person name="Zhou Z."/>
            <person name="Guo Q."/>
            <person name="Fokkens L."/>
            <person name="Miskei M."/>
            <person name="Pocsi I."/>
            <person name="Zhang W."/>
            <person name="Chen M."/>
            <person name="Wang L."/>
            <person name="Sun Y."/>
            <person name="Donzelli B.G."/>
            <person name="Gibson D.M."/>
            <person name="Nelson D.R."/>
            <person name="Luo J.G."/>
            <person name="Rep M."/>
            <person name="Liu H."/>
            <person name="Yang S."/>
            <person name="Wang J."/>
            <person name="Krasnoff S.B."/>
            <person name="Xu Y."/>
            <person name="Molnar I."/>
            <person name="Lin M."/>
        </authorList>
    </citation>
    <scope>NUCLEOTIDE SEQUENCE [LARGE SCALE GENOMIC DNA]</scope>
    <source>
        <strain evidence="1 2">ARSEF 6962</strain>
    </source>
</reference>